<dbReference type="EMBL" id="QORK01000010">
    <property type="protein sequence ID" value="TFF82090.1"/>
    <property type="molecule type" value="Genomic_DNA"/>
</dbReference>
<name>A0A5F0KCW1_9GAMM</name>
<dbReference type="RefSeq" id="WP_134695310.1">
    <property type="nucleotide sequence ID" value="NZ_QORJ01000011.1"/>
</dbReference>
<dbReference type="Proteomes" id="UP000297914">
    <property type="component" value="Unassembled WGS sequence"/>
</dbReference>
<dbReference type="Proteomes" id="UP000297720">
    <property type="component" value="Unassembled WGS sequence"/>
</dbReference>
<dbReference type="EMBL" id="QORL01000010">
    <property type="protein sequence ID" value="TFF77824.1"/>
    <property type="molecule type" value="Genomic_DNA"/>
</dbReference>
<keyword evidence="4" id="KW-1185">Reference proteome</keyword>
<evidence type="ECO:0000256" key="1">
    <source>
        <dbReference type="SAM" id="SignalP"/>
    </source>
</evidence>
<reference evidence="3 5" key="1">
    <citation type="submission" date="2018-06" db="EMBL/GenBank/DDBJ databases">
        <title>Occurrence of a novel blaKPC-2- and qnrS2- harbouring IncP6 plasmid from Aeromonas taiwanensis isolates recovered from the river sediments.</title>
        <authorList>
            <person name="Zheng B."/>
            <person name="Yu X."/>
            <person name="Xiao Y."/>
        </authorList>
    </citation>
    <scope>NUCLEOTIDE SEQUENCE [LARGE SCALE GENOMIC DNA]</scope>
    <source>
        <strain evidence="2 4">1713</strain>
        <strain evidence="3 5">198</strain>
    </source>
</reference>
<dbReference type="AlphaFoldDB" id="A0A5F0KCW1"/>
<gene>
    <name evidence="2" type="ORF">DRM93_07215</name>
    <name evidence="3" type="ORF">DRM94_07215</name>
</gene>
<dbReference type="OrthoDB" id="5586982at2"/>
<feature type="chain" id="PRO_5044621319" evidence="1">
    <location>
        <begin position="23"/>
        <end position="194"/>
    </location>
</feature>
<feature type="signal peptide" evidence="1">
    <location>
        <begin position="1"/>
        <end position="22"/>
    </location>
</feature>
<protein>
    <submittedName>
        <fullName evidence="3">Uncharacterized protein</fullName>
    </submittedName>
</protein>
<accession>A0A5F0KCW1</accession>
<evidence type="ECO:0000313" key="5">
    <source>
        <dbReference type="Proteomes" id="UP000297914"/>
    </source>
</evidence>
<evidence type="ECO:0000313" key="2">
    <source>
        <dbReference type="EMBL" id="TFF77824.1"/>
    </source>
</evidence>
<sequence>MKLKHAWIAGALTLCTHPLLQAAEVATHVAVTPGQASLAEELKAEATVTAIDLATRKVSLKNAEGRTFDLVADEKVSNLQRLKVGDVVTLRYLQLLDLTLLKGTAGVRKRVVETEESKAAPGEQPAIGAGMQTTIYADVIDVDKEEQTIRVKGVDKTFTLKVKDPAQLALIAKGDQIKAVQTTAIAIGIAPKQP</sequence>
<organism evidence="3 5">
    <name type="scientific">Aeromonas taiwanensis</name>
    <dbReference type="NCBI Taxonomy" id="633417"/>
    <lineage>
        <taxon>Bacteria</taxon>
        <taxon>Pseudomonadati</taxon>
        <taxon>Pseudomonadota</taxon>
        <taxon>Gammaproteobacteria</taxon>
        <taxon>Aeromonadales</taxon>
        <taxon>Aeromonadaceae</taxon>
        <taxon>Aeromonas</taxon>
    </lineage>
</organism>
<evidence type="ECO:0000313" key="3">
    <source>
        <dbReference type="EMBL" id="TFF82090.1"/>
    </source>
</evidence>
<comment type="caution">
    <text evidence="3">The sequence shown here is derived from an EMBL/GenBank/DDBJ whole genome shotgun (WGS) entry which is preliminary data.</text>
</comment>
<evidence type="ECO:0000313" key="4">
    <source>
        <dbReference type="Proteomes" id="UP000297720"/>
    </source>
</evidence>
<keyword evidence="1" id="KW-0732">Signal</keyword>
<proteinExistence type="predicted"/>